<dbReference type="Proteomes" id="UP000318380">
    <property type="component" value="Unassembled WGS sequence"/>
</dbReference>
<dbReference type="GO" id="GO:0006508">
    <property type="term" value="P:proteolysis"/>
    <property type="evidence" value="ECO:0007669"/>
    <property type="project" value="InterPro"/>
</dbReference>
<dbReference type="Gene3D" id="3.40.50.1460">
    <property type="match status" value="1"/>
</dbReference>
<dbReference type="RefSeq" id="WP_170284617.1">
    <property type="nucleotide sequence ID" value="NZ_VIVK01000001.1"/>
</dbReference>
<dbReference type="PANTHER" id="PTHR22576:SF37">
    <property type="entry name" value="MUCOSA-ASSOCIATED LYMPHOID TISSUE LYMPHOMA TRANSLOCATION PROTEIN 1"/>
    <property type="match status" value="1"/>
</dbReference>
<dbReference type="NCBIfam" id="NF047832">
    <property type="entry name" value="caspase_w_EACC1"/>
    <property type="match status" value="1"/>
</dbReference>
<feature type="transmembrane region" description="Helical" evidence="2">
    <location>
        <begin position="492"/>
        <end position="514"/>
    </location>
</feature>
<name>A0A561BQ57_9ACTN</name>
<reference evidence="4 5" key="1">
    <citation type="submission" date="2019-06" db="EMBL/GenBank/DDBJ databases">
        <title>Sequencing the genomes of 1000 actinobacteria strains.</title>
        <authorList>
            <person name="Klenk H.-P."/>
        </authorList>
    </citation>
    <scope>NUCLEOTIDE SEQUENCE [LARGE SCALE GENOMIC DNA]</scope>
    <source>
        <strain evidence="4 5">DSM 24683</strain>
    </source>
</reference>
<keyword evidence="2" id="KW-0812">Transmembrane</keyword>
<dbReference type="GO" id="GO:0004197">
    <property type="term" value="F:cysteine-type endopeptidase activity"/>
    <property type="evidence" value="ECO:0007669"/>
    <property type="project" value="InterPro"/>
</dbReference>
<feature type="region of interest" description="Disordered" evidence="1">
    <location>
        <begin position="546"/>
        <end position="566"/>
    </location>
</feature>
<organism evidence="4 5">
    <name type="scientific">Kribbella amoyensis</name>
    <dbReference type="NCBI Taxonomy" id="996641"/>
    <lineage>
        <taxon>Bacteria</taxon>
        <taxon>Bacillati</taxon>
        <taxon>Actinomycetota</taxon>
        <taxon>Actinomycetes</taxon>
        <taxon>Propionibacteriales</taxon>
        <taxon>Kribbellaceae</taxon>
        <taxon>Kribbella</taxon>
    </lineage>
</organism>
<dbReference type="InterPro" id="IPR052039">
    <property type="entry name" value="Caspase-related_regulators"/>
</dbReference>
<keyword evidence="5" id="KW-1185">Reference proteome</keyword>
<accession>A0A561BQ57</accession>
<feature type="compositionally biased region" description="Basic and acidic residues" evidence="1">
    <location>
        <begin position="550"/>
        <end position="566"/>
    </location>
</feature>
<dbReference type="InterPro" id="IPR018247">
    <property type="entry name" value="EF_Hand_1_Ca_BS"/>
</dbReference>
<dbReference type="SUPFAM" id="SSF52129">
    <property type="entry name" value="Caspase-like"/>
    <property type="match status" value="1"/>
</dbReference>
<evidence type="ECO:0000313" key="5">
    <source>
        <dbReference type="Proteomes" id="UP000318380"/>
    </source>
</evidence>
<dbReference type="Pfam" id="PF00656">
    <property type="entry name" value="Peptidase_C14"/>
    <property type="match status" value="1"/>
</dbReference>
<dbReference type="PANTHER" id="PTHR22576">
    <property type="entry name" value="MUCOSA ASSOCIATED LYMPHOID TISSUE LYMPHOMA TRANSLOCATION PROTEIN 1/PARACASPASE"/>
    <property type="match status" value="1"/>
</dbReference>
<feature type="domain" description="Peptidase C14 caspase" evidence="3">
    <location>
        <begin position="3"/>
        <end position="240"/>
    </location>
</feature>
<keyword evidence="2" id="KW-1133">Transmembrane helix</keyword>
<feature type="transmembrane region" description="Helical" evidence="2">
    <location>
        <begin position="463"/>
        <end position="480"/>
    </location>
</feature>
<proteinExistence type="predicted"/>
<dbReference type="InterPro" id="IPR011600">
    <property type="entry name" value="Pept_C14_caspase"/>
</dbReference>
<evidence type="ECO:0000259" key="3">
    <source>
        <dbReference type="Pfam" id="PF00656"/>
    </source>
</evidence>
<dbReference type="PROSITE" id="PS00018">
    <property type="entry name" value="EF_HAND_1"/>
    <property type="match status" value="1"/>
</dbReference>
<protein>
    <submittedName>
        <fullName evidence="4">Caspase domain-containing protein</fullName>
    </submittedName>
</protein>
<dbReference type="EMBL" id="VIVK01000001">
    <property type="protein sequence ID" value="TWD80944.1"/>
    <property type="molecule type" value="Genomic_DNA"/>
</dbReference>
<keyword evidence="2" id="KW-0472">Membrane</keyword>
<evidence type="ECO:0000256" key="1">
    <source>
        <dbReference type="SAM" id="MobiDB-lite"/>
    </source>
</evidence>
<comment type="caution">
    <text evidence="4">The sequence shown here is derived from an EMBL/GenBank/DDBJ whole genome shotgun (WGS) entry which is preliminary data.</text>
</comment>
<gene>
    <name evidence="4" type="ORF">FB561_2042</name>
</gene>
<dbReference type="AlphaFoldDB" id="A0A561BQ57"/>
<evidence type="ECO:0000256" key="2">
    <source>
        <dbReference type="SAM" id="Phobius"/>
    </source>
</evidence>
<feature type="transmembrane region" description="Helical" evidence="2">
    <location>
        <begin position="520"/>
        <end position="540"/>
    </location>
</feature>
<evidence type="ECO:0000313" key="4">
    <source>
        <dbReference type="EMBL" id="TWD80944.1"/>
    </source>
</evidence>
<sequence>MARKALVVATDEYLDTGLRQLRSPGRDAVALTEVLGDPAIGAFTVTVLRNAGIQELREQLDAFFSTADRHDELLVHFSCHGLKDDGNDLYLAASDTRAAMLASTGLPADFVARRMRASRARSIALLLDCCYGGAFERGMLARAGSDVPVLHSFRQDHLAEGAGRVVITASSAVEYAFESGDLTEQGSAEPSVFTAAVVEGIASGEADTDGSGTISVHELFAYAERRVRQVNPRQTPHLWSFGTRGDIVVARSPLRRITPATLPASVQTALSGDRISRLGAVHVLSDLVDDADPAMALAAVQALQYLVGDDSRSLSEAARNTLHRIRLTAEPRVVEVVAGSAVRAEVVLGGSALSVAARVESSPEWIEVRQVGDHLHLTIDTADAAEAYIQAAGPTGSVDIRVTATARAMEPPPRPVRPAPGEAQLLELRLWMAAAALQLLVLFLPLDGEGYRLIGSGDSGADFWLWFVVLLGTAGLLATAGVRGRHPGPGGLVAGIAGLLLSAFFTVGAISVWVSDGAGAGSFVAVLATLLALAALVLMVHRRRTAPPGEPDRRAADQRDLRKPVS</sequence>
<dbReference type="InterPro" id="IPR029030">
    <property type="entry name" value="Caspase-like_dom_sf"/>
</dbReference>